<proteinExistence type="predicted"/>
<dbReference type="Gene3D" id="3.30.420.40">
    <property type="match status" value="1"/>
</dbReference>
<organism evidence="2 3">
    <name type="scientific">Propioniciclava tarda</name>
    <dbReference type="NCBI Taxonomy" id="433330"/>
    <lineage>
        <taxon>Bacteria</taxon>
        <taxon>Bacillati</taxon>
        <taxon>Actinomycetota</taxon>
        <taxon>Actinomycetes</taxon>
        <taxon>Propionibacteriales</taxon>
        <taxon>Propionibacteriaceae</taxon>
        <taxon>Propioniciclava</taxon>
    </lineage>
</organism>
<comment type="caution">
    <text evidence="2">The sequence shown here is derived from an EMBL/GenBank/DDBJ whole genome shotgun (WGS) entry which is preliminary data.</text>
</comment>
<dbReference type="Pfam" id="PF02541">
    <property type="entry name" value="Ppx-GppA"/>
    <property type="match status" value="1"/>
</dbReference>
<dbReference type="AlphaFoldDB" id="A0A4Q9KKN2"/>
<dbReference type="Gene3D" id="3.30.420.150">
    <property type="entry name" value="Exopolyphosphatase. Domain 2"/>
    <property type="match status" value="1"/>
</dbReference>
<dbReference type="GO" id="GO:0016462">
    <property type="term" value="F:pyrophosphatase activity"/>
    <property type="evidence" value="ECO:0007669"/>
    <property type="project" value="TreeGrafter"/>
</dbReference>
<evidence type="ECO:0000313" key="2">
    <source>
        <dbReference type="EMBL" id="TBT95047.1"/>
    </source>
</evidence>
<name>A0A4Q9KKN2_PROTD</name>
<dbReference type="RefSeq" id="WP_131171884.1">
    <property type="nucleotide sequence ID" value="NZ_FXTL01000006.1"/>
</dbReference>
<evidence type="ECO:0000259" key="1">
    <source>
        <dbReference type="Pfam" id="PF02541"/>
    </source>
</evidence>
<dbReference type="OrthoDB" id="9793035at2"/>
<dbReference type="EMBL" id="SDMR01000007">
    <property type="protein sequence ID" value="TBT95047.1"/>
    <property type="molecule type" value="Genomic_DNA"/>
</dbReference>
<dbReference type="PANTHER" id="PTHR30005:SF13">
    <property type="entry name" value="EXOPOLYPHOSPHATASE 2"/>
    <property type="match status" value="1"/>
</dbReference>
<sequence length="307" mass="32126">MRVAAIDCGTNSVRLLIAEGTDAGFVDLDRDLHLTRLGQGVDATGRFAPDALARTLDAVADFGARIRAAGAQRVRFVATSAARDATNRDEFFVGVRERVGVEAEIITGDEEARLSFTGALSVARDVEWPVLIMDIGGGSTELVLGRPDASGAVAVEAARSLDVGSVRLRERFLASDPPTADQVASASGYIDELIDASGVDVGAARTWIGVGGTATALSAINLGLDFYDRTRVQGSVMTRAQVQALAALLLQLPVAEVAAMPTMQPKRADVICAGALIAARVGVRCSVDLRVSEADILDGIVLDLLRP</sequence>
<dbReference type="PANTHER" id="PTHR30005">
    <property type="entry name" value="EXOPOLYPHOSPHATASE"/>
    <property type="match status" value="1"/>
</dbReference>
<dbReference type="InterPro" id="IPR050273">
    <property type="entry name" value="GppA/Ppx_hydrolase"/>
</dbReference>
<dbReference type="Proteomes" id="UP000291933">
    <property type="component" value="Unassembled WGS sequence"/>
</dbReference>
<protein>
    <submittedName>
        <fullName evidence="2">Ppx/GppA family phosphatase</fullName>
    </submittedName>
</protein>
<reference evidence="2 3" key="1">
    <citation type="submission" date="2019-01" db="EMBL/GenBank/DDBJ databases">
        <title>Lactibacter flavus gen. nov., sp. nov., a novel bacterium of the family Propionibacteriaceae isolated from raw milk and dairy products.</title>
        <authorList>
            <person name="Huptas C."/>
            <person name="Wenning M."/>
            <person name="Breitenwieser F."/>
            <person name="Doll E."/>
            <person name="Von Neubeck M."/>
            <person name="Busse H.-J."/>
            <person name="Scherer S."/>
        </authorList>
    </citation>
    <scope>NUCLEOTIDE SEQUENCE [LARGE SCALE GENOMIC DNA]</scope>
    <source>
        <strain evidence="2 3">DSM 22130</strain>
    </source>
</reference>
<gene>
    <name evidence="2" type="ORF">ET996_07190</name>
</gene>
<dbReference type="InterPro" id="IPR003695">
    <property type="entry name" value="Ppx_GppA_N"/>
</dbReference>
<dbReference type="SUPFAM" id="SSF53067">
    <property type="entry name" value="Actin-like ATPase domain"/>
    <property type="match status" value="2"/>
</dbReference>
<keyword evidence="3" id="KW-1185">Reference proteome</keyword>
<dbReference type="InterPro" id="IPR043129">
    <property type="entry name" value="ATPase_NBD"/>
</dbReference>
<evidence type="ECO:0000313" key="3">
    <source>
        <dbReference type="Proteomes" id="UP000291933"/>
    </source>
</evidence>
<accession>A0A4Q9KKN2</accession>
<feature type="domain" description="Ppx/GppA phosphatase N-terminal" evidence="1">
    <location>
        <begin position="17"/>
        <end position="281"/>
    </location>
</feature>